<accession>T1HTG7</accession>
<dbReference type="OMA" id="HQAYGQP"/>
<dbReference type="InterPro" id="IPR045270">
    <property type="entry name" value="STKc_AGC"/>
</dbReference>
<dbReference type="AlphaFoldDB" id="T1HTG7"/>
<dbReference type="VEuPathDB" id="VectorBase:RPRC007337"/>
<keyword evidence="4" id="KW-0547">Nucleotide-binding</keyword>
<dbReference type="Gene3D" id="3.30.200.20">
    <property type="entry name" value="Phosphorylase Kinase, domain 1"/>
    <property type="match status" value="2"/>
</dbReference>
<keyword evidence="6" id="KW-0067">ATP-binding</keyword>
<dbReference type="GO" id="GO:0005634">
    <property type="term" value="C:nucleus"/>
    <property type="evidence" value="ECO:0007669"/>
    <property type="project" value="TreeGrafter"/>
</dbReference>
<dbReference type="CDD" id="cd05123">
    <property type="entry name" value="STKc_AGC"/>
    <property type="match status" value="1"/>
</dbReference>
<dbReference type="GO" id="GO:0005829">
    <property type="term" value="C:cytosol"/>
    <property type="evidence" value="ECO:0007669"/>
    <property type="project" value="TreeGrafter"/>
</dbReference>
<sequence>KDFQFLKSYGRSMFSECLLAKNRKTKLYYGIKCYKKKTILQLEIGKLVENEMKLLNAIRSPFIEHASYFFEDSKRQFFTIPLSLGGTVFGLLKRHYRLTEYYCKFIAAQVVLAIEYLHNMEIIYRNLKPENMLIDHHGFIKLADLSISKKLEDTTRTFTLCGGTIEYLAPEMLTTSGYDKSVDYWAIGILIYELYTGITPFYNEDELLVYKNILEGNYHNHFTFSSTLINLIKSLLKSTPNDRLGNLEDGINDIKNHYWFKDILWLPLFNKAVIPPYVPEITEPHDMCFYEGLDNEDSELNESTTGGINYQPFSVLQHELYKMKLIRFVNLKKKEYLNVNNNFENYLKKSKEYFWQNYHMPAKTNLTSADFDFIKILGNGTFGVVLMAMKSDNEHFYAIKVINKRLLIEKKYLPHVKSERFVLQALNFPFLINLEYFYQTVNNLFYVMPLVLGNNLHEMLKIEFKFRESVARFYLAQIVLALEFLQFIGVIHRDIKPENIVLDSNGYVKLVDFGLCKLLNGRTFTLCGSPEYMAPEILKNQGYDAAIDWWAFGILAYELCSGTSPF</sequence>
<dbReference type="SUPFAM" id="SSF56112">
    <property type="entry name" value="Protein kinase-like (PK-like)"/>
    <property type="match status" value="2"/>
</dbReference>
<dbReference type="EMBL" id="ACPB03017159">
    <property type="status" value="NOT_ANNOTATED_CDS"/>
    <property type="molecule type" value="Genomic_DNA"/>
</dbReference>
<keyword evidence="10" id="KW-1185">Reference proteome</keyword>
<keyword evidence="3" id="KW-0808">Transferase</keyword>
<dbReference type="InterPro" id="IPR011009">
    <property type="entry name" value="Kinase-like_dom_sf"/>
</dbReference>
<dbReference type="InterPro" id="IPR017441">
    <property type="entry name" value="Protein_kinase_ATP_BS"/>
</dbReference>
<name>T1HTG7_RHOPR</name>
<evidence type="ECO:0000256" key="1">
    <source>
        <dbReference type="ARBA" id="ARBA00012444"/>
    </source>
</evidence>
<evidence type="ECO:0000256" key="8">
    <source>
        <dbReference type="ARBA" id="ARBA00047454"/>
    </source>
</evidence>
<reference evidence="9" key="1">
    <citation type="submission" date="2015-05" db="UniProtKB">
        <authorList>
            <consortium name="EnsemblMetazoa"/>
        </authorList>
    </citation>
    <scope>IDENTIFICATION</scope>
</reference>
<comment type="catalytic activity">
    <reaction evidence="8">
        <text>L-seryl-[protein] + ATP = O-phospho-L-seryl-[protein] + ADP + H(+)</text>
        <dbReference type="Rhea" id="RHEA:17989"/>
        <dbReference type="Rhea" id="RHEA-COMP:9863"/>
        <dbReference type="Rhea" id="RHEA-COMP:11604"/>
        <dbReference type="ChEBI" id="CHEBI:15378"/>
        <dbReference type="ChEBI" id="CHEBI:29999"/>
        <dbReference type="ChEBI" id="CHEBI:30616"/>
        <dbReference type="ChEBI" id="CHEBI:83421"/>
        <dbReference type="ChEBI" id="CHEBI:456216"/>
        <dbReference type="EC" id="2.7.11.11"/>
    </reaction>
</comment>
<dbReference type="PROSITE" id="PS50011">
    <property type="entry name" value="PROTEIN_KINASE_DOM"/>
    <property type="match status" value="2"/>
</dbReference>
<keyword evidence="5" id="KW-0418">Kinase</keyword>
<dbReference type="InParanoid" id="T1HTG7"/>
<dbReference type="InterPro" id="IPR000719">
    <property type="entry name" value="Prot_kinase_dom"/>
</dbReference>
<proteinExistence type="predicted"/>
<dbReference type="SMART" id="SM00220">
    <property type="entry name" value="S_TKc"/>
    <property type="match status" value="2"/>
</dbReference>
<keyword evidence="2" id="KW-0723">Serine/threonine-protein kinase</keyword>
<evidence type="ECO:0000313" key="9">
    <source>
        <dbReference type="EnsemblMetazoa" id="RPRC007337-PA"/>
    </source>
</evidence>
<dbReference type="InterPro" id="IPR008271">
    <property type="entry name" value="Ser/Thr_kinase_AS"/>
</dbReference>
<dbReference type="EC" id="2.7.11.11" evidence="1"/>
<evidence type="ECO:0000256" key="5">
    <source>
        <dbReference type="ARBA" id="ARBA00022777"/>
    </source>
</evidence>
<dbReference type="STRING" id="13249.T1HTG7"/>
<dbReference type="PROSITE" id="PS51285">
    <property type="entry name" value="AGC_KINASE_CTER"/>
    <property type="match status" value="1"/>
</dbReference>
<dbReference type="eggNOG" id="KOG0603">
    <property type="taxonomic scope" value="Eukaryota"/>
</dbReference>
<dbReference type="GO" id="GO:0005524">
    <property type="term" value="F:ATP binding"/>
    <property type="evidence" value="ECO:0007669"/>
    <property type="project" value="UniProtKB-UniRule"/>
</dbReference>
<dbReference type="EnsemblMetazoa" id="RPRC007337-RA">
    <property type="protein sequence ID" value="RPRC007337-PA"/>
    <property type="gene ID" value="RPRC007337"/>
</dbReference>
<dbReference type="InterPro" id="IPR000961">
    <property type="entry name" value="AGC-kinase_C"/>
</dbReference>
<dbReference type="FunFam" id="1.10.510.10:FF:000465">
    <property type="entry name" value="Non-specific serine/threonine protein kinase"/>
    <property type="match status" value="2"/>
</dbReference>
<dbReference type="Gene3D" id="1.10.510.10">
    <property type="entry name" value="Transferase(Phosphotransferase) domain 1"/>
    <property type="match status" value="2"/>
</dbReference>
<evidence type="ECO:0000313" key="10">
    <source>
        <dbReference type="Proteomes" id="UP000015103"/>
    </source>
</evidence>
<dbReference type="PROSITE" id="PS00108">
    <property type="entry name" value="PROTEIN_KINASE_ST"/>
    <property type="match status" value="1"/>
</dbReference>
<evidence type="ECO:0000256" key="4">
    <source>
        <dbReference type="ARBA" id="ARBA00022741"/>
    </source>
</evidence>
<organism evidence="9 10">
    <name type="scientific">Rhodnius prolixus</name>
    <name type="common">Triatomid bug</name>
    <dbReference type="NCBI Taxonomy" id="13249"/>
    <lineage>
        <taxon>Eukaryota</taxon>
        <taxon>Metazoa</taxon>
        <taxon>Ecdysozoa</taxon>
        <taxon>Arthropoda</taxon>
        <taxon>Hexapoda</taxon>
        <taxon>Insecta</taxon>
        <taxon>Pterygota</taxon>
        <taxon>Neoptera</taxon>
        <taxon>Paraneoptera</taxon>
        <taxon>Hemiptera</taxon>
        <taxon>Heteroptera</taxon>
        <taxon>Panheteroptera</taxon>
        <taxon>Cimicomorpha</taxon>
        <taxon>Reduviidae</taxon>
        <taxon>Triatominae</taxon>
        <taxon>Rhodnius</taxon>
    </lineage>
</organism>
<evidence type="ECO:0000256" key="7">
    <source>
        <dbReference type="ARBA" id="ARBA00047292"/>
    </source>
</evidence>
<dbReference type="Pfam" id="PF00069">
    <property type="entry name" value="Pkinase"/>
    <property type="match status" value="2"/>
</dbReference>
<dbReference type="PROSITE" id="PS00107">
    <property type="entry name" value="PROTEIN_KINASE_ATP"/>
    <property type="match status" value="1"/>
</dbReference>
<protein>
    <recommendedName>
        <fullName evidence="1">cAMP-dependent protein kinase</fullName>
        <ecNumber evidence="1">2.7.11.11</ecNumber>
    </recommendedName>
</protein>
<evidence type="ECO:0000256" key="2">
    <source>
        <dbReference type="ARBA" id="ARBA00022527"/>
    </source>
</evidence>
<dbReference type="HOGENOM" id="CLU_482004_0_0_1"/>
<dbReference type="GO" id="GO:0004691">
    <property type="term" value="F:cAMP-dependent protein kinase activity"/>
    <property type="evidence" value="ECO:0007669"/>
    <property type="project" value="UniProtKB-EC"/>
</dbReference>
<evidence type="ECO:0000256" key="3">
    <source>
        <dbReference type="ARBA" id="ARBA00022679"/>
    </source>
</evidence>
<dbReference type="Proteomes" id="UP000015103">
    <property type="component" value="Unassembled WGS sequence"/>
</dbReference>
<evidence type="ECO:0000256" key="6">
    <source>
        <dbReference type="ARBA" id="ARBA00022840"/>
    </source>
</evidence>
<dbReference type="PANTHER" id="PTHR24353:SF153">
    <property type="entry name" value="CAMP-DEPENDENT PROTEIN KINASE CATALYTIC SUBUNIT 1"/>
    <property type="match status" value="1"/>
</dbReference>
<comment type="catalytic activity">
    <reaction evidence="7">
        <text>L-threonyl-[protein] + ATP = O-phospho-L-threonyl-[protein] + ADP + H(+)</text>
        <dbReference type="Rhea" id="RHEA:46608"/>
        <dbReference type="Rhea" id="RHEA-COMP:11060"/>
        <dbReference type="Rhea" id="RHEA-COMP:11605"/>
        <dbReference type="ChEBI" id="CHEBI:15378"/>
        <dbReference type="ChEBI" id="CHEBI:30013"/>
        <dbReference type="ChEBI" id="CHEBI:30616"/>
        <dbReference type="ChEBI" id="CHEBI:61977"/>
        <dbReference type="ChEBI" id="CHEBI:456216"/>
        <dbReference type="EC" id="2.7.11.11"/>
    </reaction>
</comment>
<dbReference type="EMBL" id="ACPB03017158">
    <property type="status" value="NOT_ANNOTATED_CDS"/>
    <property type="molecule type" value="Genomic_DNA"/>
</dbReference>
<dbReference type="PANTHER" id="PTHR24353">
    <property type="entry name" value="CYCLIC NUCLEOTIDE-DEPENDENT PROTEIN KINASE"/>
    <property type="match status" value="1"/>
</dbReference>
<dbReference type="GO" id="GO:0005952">
    <property type="term" value="C:cAMP-dependent protein kinase complex"/>
    <property type="evidence" value="ECO:0007669"/>
    <property type="project" value="TreeGrafter"/>
</dbReference>